<feature type="transmembrane region" description="Helical" evidence="1">
    <location>
        <begin position="90"/>
        <end position="113"/>
    </location>
</feature>
<keyword evidence="4" id="KW-1185">Reference proteome</keyword>
<evidence type="ECO:0000259" key="2">
    <source>
        <dbReference type="Pfam" id="PF20016"/>
    </source>
</evidence>
<gene>
    <name evidence="3" type="ORF">SAMN06265361_106201</name>
</gene>
<dbReference type="AlphaFoldDB" id="A0AA46AGL7"/>
<keyword evidence="1" id="KW-0812">Transmembrane</keyword>
<keyword evidence="1" id="KW-0472">Membrane</keyword>
<name>A0AA46AGL7_9BACL</name>
<comment type="caution">
    <text evidence="3">The sequence shown here is derived from an EMBL/GenBank/DDBJ whole genome shotgun (WGS) entry which is preliminary data.</text>
</comment>
<proteinExistence type="predicted"/>
<dbReference type="EMBL" id="FXTU01000006">
    <property type="protein sequence ID" value="SMP29656.1"/>
    <property type="molecule type" value="Genomic_DNA"/>
</dbReference>
<evidence type="ECO:0000313" key="4">
    <source>
        <dbReference type="Proteomes" id="UP001157946"/>
    </source>
</evidence>
<evidence type="ECO:0000256" key="1">
    <source>
        <dbReference type="SAM" id="Phobius"/>
    </source>
</evidence>
<organism evidence="3 4">
    <name type="scientific">Laceyella tengchongensis</name>
    <dbReference type="NCBI Taxonomy" id="574699"/>
    <lineage>
        <taxon>Bacteria</taxon>
        <taxon>Bacillati</taxon>
        <taxon>Bacillota</taxon>
        <taxon>Bacilli</taxon>
        <taxon>Bacillales</taxon>
        <taxon>Thermoactinomycetaceae</taxon>
        <taxon>Laceyella</taxon>
    </lineage>
</organism>
<protein>
    <recommendedName>
        <fullName evidence="2">Thoeris protein ThsA Macro domain-containing protein</fullName>
    </recommendedName>
</protein>
<dbReference type="Pfam" id="PF20016">
    <property type="entry name" value="ThsA_Macro"/>
    <property type="match status" value="1"/>
</dbReference>
<dbReference type="InterPro" id="IPR045535">
    <property type="entry name" value="ThsA_Macro"/>
</dbReference>
<keyword evidence="1" id="KW-1133">Transmembrane helix</keyword>
<feature type="domain" description="Thoeris protein ThsA Macro" evidence="2">
    <location>
        <begin position="127"/>
        <end position="294"/>
    </location>
</feature>
<feature type="transmembrane region" description="Helical" evidence="1">
    <location>
        <begin position="63"/>
        <end position="84"/>
    </location>
</feature>
<reference evidence="3" key="1">
    <citation type="submission" date="2017-05" db="EMBL/GenBank/DDBJ databases">
        <authorList>
            <person name="Varghese N."/>
            <person name="Submissions S."/>
        </authorList>
    </citation>
    <scope>NUCLEOTIDE SEQUENCE</scope>
    <source>
        <strain evidence="3">DSM 45262</strain>
    </source>
</reference>
<accession>A0AA46AGL7</accession>
<dbReference type="Proteomes" id="UP001157946">
    <property type="component" value="Unassembled WGS sequence"/>
</dbReference>
<evidence type="ECO:0000313" key="3">
    <source>
        <dbReference type="EMBL" id="SMP29656.1"/>
    </source>
</evidence>
<sequence>MVLKRNPDVKIVSVCHLRYSENWIGEIYFGVTKLNSSVKKKLRPVSIKLSVVWHDIIHNPGRFLASVFVPLATMWTLIEISSYFLPISQLLQGIGPFLLLLLISLCIGVVQMIRPEEINIRVGTSQVVIKFGDLLAQEGFNVIPSNNYFYFAASPLANSLDVQLARQIFQADFDRYKEVGWLVDELLEAKGRSYPIGTTLPVVFGEGKYLIVASSMMDDPSGLPYMDMHILWDALKGLWAKARELCEGHPVNVPLLGTGRAGIGIREVDLIRIIIISLQHEQQRVSPTVRIVIHPDKYADIDLGQLKKEYRWL</sequence>